<evidence type="ECO:0000313" key="7">
    <source>
        <dbReference type="Proteomes" id="UP000317093"/>
    </source>
</evidence>
<comment type="similarity">
    <text evidence="4">Belongs to the CsrA/RsmA family.</text>
</comment>
<organism evidence="6 7">
    <name type="scientific">Kolteria novifilia</name>
    <dbReference type="NCBI Taxonomy" id="2527975"/>
    <lineage>
        <taxon>Bacteria</taxon>
        <taxon>Pseudomonadati</taxon>
        <taxon>Planctomycetota</taxon>
        <taxon>Planctomycetia</taxon>
        <taxon>Kolteriales</taxon>
        <taxon>Kolteriaceae</taxon>
        <taxon>Kolteria</taxon>
    </lineage>
</organism>
<comment type="function">
    <text evidence="4">A translational regulator that binds mRNA to regulate translation initiation and/or mRNA stability. Usually binds in the 5'-UTR at or near the Shine-Dalgarno sequence preventing ribosome-binding, thus repressing translation. Its main target seems to be the major flagellin gene, while its function is anatagonized by FliW.</text>
</comment>
<dbReference type="Proteomes" id="UP000317093">
    <property type="component" value="Chromosome"/>
</dbReference>
<dbReference type="RefSeq" id="WP_145261730.1">
    <property type="nucleotide sequence ID" value="NZ_CP036279.1"/>
</dbReference>
<dbReference type="KEGG" id="knv:Pan216_47890"/>
<accession>A0A518BAA0</accession>
<sequence length="68" mass="7600">MLVLTRRLGEGIRLGDNVEVRVLEVRGQRVRLGIEAPREMNIQRTAPEDQREVVALAGDRPASGDNYS</sequence>
<dbReference type="GO" id="GO:0006402">
    <property type="term" value="P:mRNA catabolic process"/>
    <property type="evidence" value="ECO:0007669"/>
    <property type="project" value="InterPro"/>
</dbReference>
<evidence type="ECO:0000256" key="5">
    <source>
        <dbReference type="SAM" id="MobiDB-lite"/>
    </source>
</evidence>
<keyword evidence="4" id="KW-1005">Bacterial flagellum biogenesis</keyword>
<evidence type="ECO:0000256" key="1">
    <source>
        <dbReference type="ARBA" id="ARBA00022490"/>
    </source>
</evidence>
<dbReference type="InterPro" id="IPR036107">
    <property type="entry name" value="CsrA_sf"/>
</dbReference>
<keyword evidence="7" id="KW-1185">Reference proteome</keyword>
<dbReference type="InterPro" id="IPR003751">
    <property type="entry name" value="CsrA"/>
</dbReference>
<dbReference type="AlphaFoldDB" id="A0A518BAA0"/>
<keyword evidence="2 4" id="KW-0810">Translation regulation</keyword>
<dbReference type="GO" id="GO:0005829">
    <property type="term" value="C:cytosol"/>
    <property type="evidence" value="ECO:0007669"/>
    <property type="project" value="TreeGrafter"/>
</dbReference>
<dbReference type="GO" id="GO:1902208">
    <property type="term" value="P:regulation of bacterial-type flagellum assembly"/>
    <property type="evidence" value="ECO:0007669"/>
    <property type="project" value="UniProtKB-UniRule"/>
</dbReference>
<dbReference type="HAMAP" id="MF_00167">
    <property type="entry name" value="CsrA"/>
    <property type="match status" value="1"/>
</dbReference>
<dbReference type="GO" id="GO:0045947">
    <property type="term" value="P:negative regulation of translational initiation"/>
    <property type="evidence" value="ECO:0007669"/>
    <property type="project" value="UniProtKB-UniRule"/>
</dbReference>
<evidence type="ECO:0000256" key="2">
    <source>
        <dbReference type="ARBA" id="ARBA00022845"/>
    </source>
</evidence>
<gene>
    <name evidence="4" type="primary">csrA</name>
    <name evidence="6" type="ORF">Pan216_47890</name>
</gene>
<keyword evidence="4" id="KW-0678">Repressor</keyword>
<protein>
    <recommendedName>
        <fullName evidence="4">Translational regulator CsrA</fullName>
    </recommendedName>
</protein>
<dbReference type="Pfam" id="PF02599">
    <property type="entry name" value="CsrA"/>
    <property type="match status" value="1"/>
</dbReference>
<dbReference type="GO" id="GO:0006109">
    <property type="term" value="P:regulation of carbohydrate metabolic process"/>
    <property type="evidence" value="ECO:0007669"/>
    <property type="project" value="InterPro"/>
</dbReference>
<evidence type="ECO:0000256" key="4">
    <source>
        <dbReference type="HAMAP-Rule" id="MF_00167"/>
    </source>
</evidence>
<dbReference type="Gene3D" id="2.60.40.4380">
    <property type="entry name" value="Translational regulator CsrA"/>
    <property type="match status" value="1"/>
</dbReference>
<reference evidence="6 7" key="1">
    <citation type="submission" date="2019-02" db="EMBL/GenBank/DDBJ databases">
        <title>Deep-cultivation of Planctomycetes and their phenomic and genomic characterization uncovers novel biology.</title>
        <authorList>
            <person name="Wiegand S."/>
            <person name="Jogler M."/>
            <person name="Boedeker C."/>
            <person name="Pinto D."/>
            <person name="Vollmers J."/>
            <person name="Rivas-Marin E."/>
            <person name="Kohn T."/>
            <person name="Peeters S.H."/>
            <person name="Heuer A."/>
            <person name="Rast P."/>
            <person name="Oberbeckmann S."/>
            <person name="Bunk B."/>
            <person name="Jeske O."/>
            <person name="Meyerdierks A."/>
            <person name="Storesund J.E."/>
            <person name="Kallscheuer N."/>
            <person name="Luecker S."/>
            <person name="Lage O.M."/>
            <person name="Pohl T."/>
            <person name="Merkel B.J."/>
            <person name="Hornburger P."/>
            <person name="Mueller R.-W."/>
            <person name="Bruemmer F."/>
            <person name="Labrenz M."/>
            <person name="Spormann A.M."/>
            <person name="Op den Camp H."/>
            <person name="Overmann J."/>
            <person name="Amann R."/>
            <person name="Jetten M.S.M."/>
            <person name="Mascher T."/>
            <person name="Medema M.H."/>
            <person name="Devos D.P."/>
            <person name="Kaster A.-K."/>
            <person name="Ovreas L."/>
            <person name="Rohde M."/>
            <person name="Galperin M.Y."/>
            <person name="Jogler C."/>
        </authorList>
    </citation>
    <scope>NUCLEOTIDE SEQUENCE [LARGE SCALE GENOMIC DNA]</scope>
    <source>
        <strain evidence="6 7">Pan216</strain>
    </source>
</reference>
<dbReference type="OrthoDB" id="289081at2"/>
<evidence type="ECO:0000313" key="6">
    <source>
        <dbReference type="EMBL" id="QDU63908.1"/>
    </source>
</evidence>
<evidence type="ECO:0000256" key="3">
    <source>
        <dbReference type="ARBA" id="ARBA00022884"/>
    </source>
</evidence>
<dbReference type="PANTHER" id="PTHR34984">
    <property type="entry name" value="CARBON STORAGE REGULATOR"/>
    <property type="match status" value="1"/>
</dbReference>
<dbReference type="SUPFAM" id="SSF117130">
    <property type="entry name" value="CsrA-like"/>
    <property type="match status" value="1"/>
</dbReference>
<dbReference type="EMBL" id="CP036279">
    <property type="protein sequence ID" value="QDU63908.1"/>
    <property type="molecule type" value="Genomic_DNA"/>
</dbReference>
<dbReference type="GO" id="GO:0048027">
    <property type="term" value="F:mRNA 5'-UTR binding"/>
    <property type="evidence" value="ECO:0007669"/>
    <property type="project" value="UniProtKB-UniRule"/>
</dbReference>
<comment type="subunit">
    <text evidence="4">Homodimer; the beta-strands of each monomer intercalate to form a hydrophobic core, while the alpha-helices form wings that extend away from the core.</text>
</comment>
<proteinExistence type="inferred from homology"/>
<dbReference type="PANTHER" id="PTHR34984:SF1">
    <property type="entry name" value="CARBON STORAGE REGULATOR"/>
    <property type="match status" value="1"/>
</dbReference>
<keyword evidence="3 4" id="KW-0694">RNA-binding</keyword>
<keyword evidence="1 4" id="KW-0963">Cytoplasm</keyword>
<name>A0A518BAA0_9BACT</name>
<comment type="subcellular location">
    <subcellularLocation>
        <location evidence="4">Cytoplasm</location>
    </subcellularLocation>
</comment>
<feature type="region of interest" description="Disordered" evidence="5">
    <location>
        <begin position="43"/>
        <end position="68"/>
    </location>
</feature>
<dbReference type="GO" id="GO:0044781">
    <property type="term" value="P:bacterial-type flagellum organization"/>
    <property type="evidence" value="ECO:0007669"/>
    <property type="project" value="UniProtKB-KW"/>
</dbReference>